<dbReference type="Gene3D" id="2.40.128.130">
    <property type="entry name" value="Autotransporter beta-domain"/>
    <property type="match status" value="1"/>
</dbReference>
<evidence type="ECO:0000259" key="3">
    <source>
        <dbReference type="PROSITE" id="PS51208"/>
    </source>
</evidence>
<evidence type="ECO:0000313" key="4">
    <source>
        <dbReference type="EMBL" id="QDQ27456.1"/>
    </source>
</evidence>
<sequence length="771" mass="77711">MKRFGLARTVVTTALVAAAFSPLAQAAGSYANVVVFGDSLSDVGAFGGLPGYPVGNRWTYDTNGKKSDIYADILARKYGISLSPANPANPLLPAGGNGWAQGAAKSSDLVTQLGSYLASRGGKADPNALYSIWIGGNDVTPALTAGQAGGTAAAQAVMATAVQTTLSQIATLKAAGAKHILVLNAPDVGRTPLLFSTVASQAAGNVSATVGTSANATLILTGINPALTNPANPAAATLIAATANALKNASSATLAGSIHSALNAGGADSAAQQTAIANAVTAATNAIVTGYPAAAAKAVADTLVGAGVLANPSSGAVALATYNAVIAGVSGNLSAQVAAQAPAISAGISSGYAQLSSSATSLVDSIYNPALNAGIAQISGGTVIQVDINRLMKEALASPAKFGFGNVTGSACGSAANVCSDKDASFDASKSFFFADPFHPTPEAHKAVAAFIASIMDAPYYAAQLPNNQAIAVNATQTALDERSGQARSVGALDGFARISRLNNDQSANHGALKSDGSNTAVTVGADYQVAANISAGVAFTQSRNKTDFANNVGSFKANNTLMSVFGRYESGSISVSGDVYFGSTRFSDINRRIQLGALNRIESGDTHGTQVGLRAAGSYLLSMGKISVAPTVSLAFGENVVGGYAENCADITGSSSCSTSMRYEKQRVDSLLLGLGAKLNADLGKVQPFASVMFYKDSKDKDRHVGAGQVGQASTFETAVFTPDSSYAVLSLGARAKLGNAMSAYASYTRTQGARDEKRDAISVGVQGTF</sequence>
<dbReference type="GO" id="GO:0016788">
    <property type="term" value="F:hydrolase activity, acting on ester bonds"/>
    <property type="evidence" value="ECO:0007669"/>
    <property type="project" value="InterPro"/>
</dbReference>
<keyword evidence="1" id="KW-0378">Hydrolase</keyword>
<dbReference type="PANTHER" id="PTHR45648">
    <property type="entry name" value="GDSL LIPASE/ACYLHYDROLASE FAMILY PROTEIN (AFU_ORTHOLOGUE AFUA_4G14700)"/>
    <property type="match status" value="1"/>
</dbReference>
<dbReference type="InterPro" id="IPR036514">
    <property type="entry name" value="SGNH_hydro_sf"/>
</dbReference>
<dbReference type="Gene3D" id="3.40.50.1110">
    <property type="entry name" value="SGNH hydrolase"/>
    <property type="match status" value="1"/>
</dbReference>
<dbReference type="InterPro" id="IPR005546">
    <property type="entry name" value="Autotransporte_beta"/>
</dbReference>
<dbReference type="KEGG" id="cari:FNU76_14425"/>
<evidence type="ECO:0000313" key="5">
    <source>
        <dbReference type="Proteomes" id="UP000317550"/>
    </source>
</evidence>
<evidence type="ECO:0000256" key="2">
    <source>
        <dbReference type="SAM" id="SignalP"/>
    </source>
</evidence>
<keyword evidence="5" id="KW-1185">Reference proteome</keyword>
<dbReference type="AlphaFoldDB" id="A0A516SH16"/>
<feature type="chain" id="PRO_5021735887" evidence="2">
    <location>
        <begin position="27"/>
        <end position="771"/>
    </location>
</feature>
<accession>A0A516SH16</accession>
<dbReference type="InterPro" id="IPR036709">
    <property type="entry name" value="Autotransporte_beta_dom_sf"/>
</dbReference>
<protein>
    <submittedName>
        <fullName evidence="4">Autotransporter domain-containing protein</fullName>
    </submittedName>
</protein>
<evidence type="ECO:0000256" key="1">
    <source>
        <dbReference type="ARBA" id="ARBA00022801"/>
    </source>
</evidence>
<organism evidence="4 5">
    <name type="scientific">Chitinimonas arctica</name>
    <dbReference type="NCBI Taxonomy" id="2594795"/>
    <lineage>
        <taxon>Bacteria</taxon>
        <taxon>Pseudomonadati</taxon>
        <taxon>Pseudomonadota</taxon>
        <taxon>Betaproteobacteria</taxon>
        <taxon>Neisseriales</taxon>
        <taxon>Chitinibacteraceae</taxon>
        <taxon>Chitinimonas</taxon>
    </lineage>
</organism>
<feature type="signal peptide" evidence="2">
    <location>
        <begin position="1"/>
        <end position="26"/>
    </location>
</feature>
<name>A0A516SH16_9NEIS</name>
<dbReference type="OrthoDB" id="5292073at2"/>
<keyword evidence="2" id="KW-0732">Signal</keyword>
<dbReference type="SMART" id="SM00869">
    <property type="entry name" value="Autotransporter"/>
    <property type="match status" value="1"/>
</dbReference>
<dbReference type="InterPro" id="IPR051058">
    <property type="entry name" value="GDSL_Est/Lipase"/>
</dbReference>
<dbReference type="EMBL" id="CP041730">
    <property type="protein sequence ID" value="QDQ27456.1"/>
    <property type="molecule type" value="Genomic_DNA"/>
</dbReference>
<feature type="domain" description="Autotransporter" evidence="3">
    <location>
        <begin position="488"/>
        <end position="771"/>
    </location>
</feature>
<proteinExistence type="predicted"/>
<dbReference type="Pfam" id="PF03797">
    <property type="entry name" value="Autotransporter"/>
    <property type="match status" value="1"/>
</dbReference>
<reference evidence="5" key="1">
    <citation type="submission" date="2019-07" db="EMBL/GenBank/DDBJ databases">
        <title>Chitinimonas sp. nov., isolated from Ny-Alesund, arctica soil.</title>
        <authorList>
            <person name="Xu Q."/>
            <person name="Peng F."/>
        </authorList>
    </citation>
    <scope>NUCLEOTIDE SEQUENCE [LARGE SCALE GENOMIC DNA]</scope>
    <source>
        <strain evidence="5">R3-44</strain>
    </source>
</reference>
<dbReference type="PROSITE" id="PS51208">
    <property type="entry name" value="AUTOTRANSPORTER"/>
    <property type="match status" value="1"/>
</dbReference>
<dbReference type="Proteomes" id="UP000317550">
    <property type="component" value="Chromosome"/>
</dbReference>
<dbReference type="InterPro" id="IPR001087">
    <property type="entry name" value="GDSL"/>
</dbReference>
<dbReference type="SUPFAM" id="SSF103515">
    <property type="entry name" value="Autotransporter"/>
    <property type="match status" value="1"/>
</dbReference>
<gene>
    <name evidence="4" type="ORF">FNU76_14425</name>
</gene>
<dbReference type="Pfam" id="PF00657">
    <property type="entry name" value="Lipase_GDSL"/>
    <property type="match status" value="1"/>
</dbReference>
<dbReference type="SUPFAM" id="SSF52266">
    <property type="entry name" value="SGNH hydrolase"/>
    <property type="match status" value="1"/>
</dbReference>
<dbReference type="PANTHER" id="PTHR45648:SF22">
    <property type="entry name" value="GDSL LIPASE_ACYLHYDROLASE FAMILY PROTEIN (AFU_ORTHOLOGUE AFUA_4G14700)"/>
    <property type="match status" value="1"/>
</dbReference>
<dbReference type="RefSeq" id="WP_144278849.1">
    <property type="nucleotide sequence ID" value="NZ_CP041730.1"/>
</dbReference>